<dbReference type="CDD" id="cd06445">
    <property type="entry name" value="ATase"/>
    <property type="match status" value="1"/>
</dbReference>
<dbReference type="AlphaFoldDB" id="A0A4R5DBA7"/>
<gene>
    <name evidence="4" type="ORF">E1269_16575</name>
</gene>
<proteinExistence type="predicted"/>
<dbReference type="Proteomes" id="UP000294739">
    <property type="component" value="Unassembled WGS sequence"/>
</dbReference>
<dbReference type="SUPFAM" id="SSF46767">
    <property type="entry name" value="Methylated DNA-protein cysteine methyltransferase, C-terminal domain"/>
    <property type="match status" value="1"/>
</dbReference>
<keyword evidence="1" id="KW-0227">DNA damage</keyword>
<evidence type="ECO:0000256" key="1">
    <source>
        <dbReference type="ARBA" id="ARBA00022763"/>
    </source>
</evidence>
<keyword evidence="4" id="KW-0808">Transferase</keyword>
<feature type="domain" description="Methylated-DNA-[protein]-cysteine S-methyltransferase DNA binding" evidence="3">
    <location>
        <begin position="10"/>
        <end position="69"/>
    </location>
</feature>
<keyword evidence="5" id="KW-1185">Reference proteome</keyword>
<dbReference type="PANTHER" id="PTHR42942">
    <property type="entry name" value="6-O-METHYLGUANINE DNA METHYLTRANSFERASE"/>
    <property type="match status" value="1"/>
</dbReference>
<dbReference type="FunCoup" id="A0A4R5DBA7">
    <property type="interactions" value="5"/>
</dbReference>
<keyword evidence="4" id="KW-0489">Methyltransferase</keyword>
<dbReference type="Gene3D" id="1.10.10.10">
    <property type="entry name" value="Winged helix-like DNA-binding domain superfamily/Winged helix DNA-binding domain"/>
    <property type="match status" value="1"/>
</dbReference>
<evidence type="ECO:0000313" key="5">
    <source>
        <dbReference type="Proteomes" id="UP000294739"/>
    </source>
</evidence>
<dbReference type="InterPro" id="IPR036388">
    <property type="entry name" value="WH-like_DNA-bd_sf"/>
</dbReference>
<dbReference type="Pfam" id="PF01035">
    <property type="entry name" value="DNA_binding_1"/>
    <property type="match status" value="1"/>
</dbReference>
<dbReference type="GO" id="GO:0008168">
    <property type="term" value="F:methyltransferase activity"/>
    <property type="evidence" value="ECO:0007669"/>
    <property type="project" value="UniProtKB-KW"/>
</dbReference>
<dbReference type="EMBL" id="SMKZ01000022">
    <property type="protein sequence ID" value="TDE08804.1"/>
    <property type="molecule type" value="Genomic_DNA"/>
</dbReference>
<dbReference type="InterPro" id="IPR036217">
    <property type="entry name" value="MethylDNA_cys_MeTrfase_DNAb"/>
</dbReference>
<protein>
    <submittedName>
        <fullName evidence="4">Cysteine methyltransferase</fullName>
    </submittedName>
</protein>
<evidence type="ECO:0000259" key="3">
    <source>
        <dbReference type="Pfam" id="PF01035"/>
    </source>
</evidence>
<dbReference type="GO" id="GO:0032259">
    <property type="term" value="P:methylation"/>
    <property type="evidence" value="ECO:0007669"/>
    <property type="project" value="UniProtKB-KW"/>
</dbReference>
<name>A0A4R5DBA7_9ACTN</name>
<organism evidence="4 5">
    <name type="scientific">Jiangella asiatica</name>
    <dbReference type="NCBI Taxonomy" id="2530372"/>
    <lineage>
        <taxon>Bacteria</taxon>
        <taxon>Bacillati</taxon>
        <taxon>Actinomycetota</taxon>
        <taxon>Actinomycetes</taxon>
        <taxon>Jiangellales</taxon>
        <taxon>Jiangellaceae</taxon>
        <taxon>Jiangella</taxon>
    </lineage>
</organism>
<dbReference type="PANTHER" id="PTHR42942:SF1">
    <property type="entry name" value="ALKYLTRANSFERASE-LIKE PROTEIN 1"/>
    <property type="match status" value="1"/>
</dbReference>
<dbReference type="GO" id="GO:0006281">
    <property type="term" value="P:DNA repair"/>
    <property type="evidence" value="ECO:0007669"/>
    <property type="project" value="InterPro"/>
</dbReference>
<evidence type="ECO:0000313" key="4">
    <source>
        <dbReference type="EMBL" id="TDE08804.1"/>
    </source>
</evidence>
<feature type="compositionally biased region" description="Basic and acidic residues" evidence="2">
    <location>
        <begin position="93"/>
        <end position="113"/>
    </location>
</feature>
<dbReference type="OrthoDB" id="9132167at2"/>
<dbReference type="InParanoid" id="A0A4R5DBA7"/>
<sequence length="113" mass="12094">MGGMDDEYVEAVLSLVELIPPGRAMSYGAIADVVGETLGRGGPRQVGTVMSTVGGTVAWWRVVTVAGRPPRGHEVRALRELAAEGTPLSADGSRVDLRRAAWHPERHPDPDLR</sequence>
<dbReference type="InterPro" id="IPR052520">
    <property type="entry name" value="ATL_DNA_repair"/>
</dbReference>
<accession>A0A4R5DBA7</accession>
<feature type="region of interest" description="Disordered" evidence="2">
    <location>
        <begin position="86"/>
        <end position="113"/>
    </location>
</feature>
<evidence type="ECO:0000256" key="2">
    <source>
        <dbReference type="SAM" id="MobiDB-lite"/>
    </source>
</evidence>
<comment type="caution">
    <text evidence="4">The sequence shown here is derived from an EMBL/GenBank/DDBJ whole genome shotgun (WGS) entry which is preliminary data.</text>
</comment>
<dbReference type="InterPro" id="IPR014048">
    <property type="entry name" value="MethylDNA_cys_MeTrfase_DNA-bd"/>
</dbReference>
<reference evidence="4 5" key="1">
    <citation type="submission" date="2019-03" db="EMBL/GenBank/DDBJ databases">
        <title>Draft genome sequences of novel Actinobacteria.</title>
        <authorList>
            <person name="Sahin N."/>
            <person name="Ay H."/>
            <person name="Saygin H."/>
        </authorList>
    </citation>
    <scope>NUCLEOTIDE SEQUENCE [LARGE SCALE GENOMIC DNA]</scope>
    <source>
        <strain evidence="4 5">5K138</strain>
    </source>
</reference>